<name>A0A1B9QV43_9VIBR</name>
<dbReference type="SUPFAM" id="SSF141371">
    <property type="entry name" value="PilZ domain-like"/>
    <property type="match status" value="2"/>
</dbReference>
<comment type="caution">
    <text evidence="6">The sequence shown here is derived from an EMBL/GenBank/DDBJ whole genome shotgun (WGS) entry which is preliminary data.</text>
</comment>
<dbReference type="GO" id="GO:0035438">
    <property type="term" value="F:cyclic-di-GMP binding"/>
    <property type="evidence" value="ECO:0007669"/>
    <property type="project" value="InterPro"/>
</dbReference>
<feature type="domain" description="PilZ" evidence="4">
    <location>
        <begin position="114"/>
        <end position="211"/>
    </location>
</feature>
<keyword evidence="3" id="KW-0975">Bacterial flagellum</keyword>
<dbReference type="Gene3D" id="2.40.10.220">
    <property type="entry name" value="predicted glycosyltransferase like domains"/>
    <property type="match status" value="1"/>
</dbReference>
<dbReference type="Proteomes" id="UP000093173">
    <property type="component" value="Unassembled WGS sequence"/>
</dbReference>
<evidence type="ECO:0000256" key="1">
    <source>
        <dbReference type="ARBA" id="ARBA00022636"/>
    </source>
</evidence>
<gene>
    <name evidence="6" type="ORF">A6E14_15510</name>
</gene>
<evidence type="ECO:0000259" key="5">
    <source>
        <dbReference type="Pfam" id="PF12945"/>
    </source>
</evidence>
<evidence type="ECO:0000256" key="3">
    <source>
        <dbReference type="ARBA" id="ARBA00023143"/>
    </source>
</evidence>
<accession>A0A1B9QV43</accession>
<dbReference type="InterPro" id="IPR009875">
    <property type="entry name" value="PilZ_domain"/>
</dbReference>
<keyword evidence="1" id="KW-0973">c-di-GMP</keyword>
<sequence>MKPRSNSITDLYPLLIPGLKLSAVIEFGPNDTLSFSTHIIGHKSEHYIVIDMPTKAKEALLMRKIDNTSIIIRGICHTKLGHVIAFKTRILSKISRPVHAIFLRQPKHFISKPTRTHERFSFDIPAVITEETKTYQGHLVDISVSGCALFLAGENELTLSSVIEVQSEVTELLDKNIKYTIANIQKQKEGHKIGIRFSAPIEMNDSIKNKILELAVLSNAL</sequence>
<dbReference type="Pfam" id="PF12945">
    <property type="entry name" value="PilZNR"/>
    <property type="match status" value="1"/>
</dbReference>
<evidence type="ECO:0000313" key="6">
    <source>
        <dbReference type="EMBL" id="OCH72715.1"/>
    </source>
</evidence>
<evidence type="ECO:0000256" key="2">
    <source>
        <dbReference type="ARBA" id="ARBA00022741"/>
    </source>
</evidence>
<dbReference type="EMBL" id="MAJZ01000895">
    <property type="protein sequence ID" value="OCH72715.1"/>
    <property type="molecule type" value="Genomic_DNA"/>
</dbReference>
<keyword evidence="2" id="KW-0547">Nucleotide-binding</keyword>
<feature type="domain" description="Type III secretion system flagellar brake protein YcgR PilZN" evidence="5">
    <location>
        <begin position="31"/>
        <end position="106"/>
    </location>
</feature>
<organism evidence="6 7">
    <name type="scientific">Vibrio genomosp. F10</name>
    <dbReference type="NCBI Taxonomy" id="723171"/>
    <lineage>
        <taxon>Bacteria</taxon>
        <taxon>Pseudomonadati</taxon>
        <taxon>Pseudomonadota</taxon>
        <taxon>Gammaproteobacteria</taxon>
        <taxon>Vibrionales</taxon>
        <taxon>Vibrionaceae</taxon>
        <taxon>Vibrio</taxon>
    </lineage>
</organism>
<dbReference type="AlphaFoldDB" id="A0A1B9QV43"/>
<evidence type="ECO:0000259" key="4">
    <source>
        <dbReference type="Pfam" id="PF07238"/>
    </source>
</evidence>
<keyword evidence="7" id="KW-1185">Reference proteome</keyword>
<protein>
    <submittedName>
        <fullName evidence="6">Pilus assembly protein PilZ</fullName>
    </submittedName>
</protein>
<evidence type="ECO:0000313" key="7">
    <source>
        <dbReference type="Proteomes" id="UP000093173"/>
    </source>
</evidence>
<dbReference type="InterPro" id="IPR012349">
    <property type="entry name" value="Split_barrel_FMN-bd"/>
</dbReference>
<proteinExistence type="predicted"/>
<reference evidence="7" key="1">
    <citation type="submission" date="2016-06" db="EMBL/GenBank/DDBJ databases">
        <authorList>
            <person name="Hehemann J.-H."/>
            <person name="Arevalo P."/>
            <person name="Datta M.S."/>
            <person name="Polz M.F."/>
        </authorList>
    </citation>
    <scope>NUCLEOTIDE SEQUENCE [LARGE SCALE GENOMIC DNA]</scope>
    <source>
        <strain evidence="7">9CSC122</strain>
    </source>
</reference>
<dbReference type="RefSeq" id="WP_017033702.1">
    <property type="nucleotide sequence ID" value="NZ_JBNGCH010000895.1"/>
</dbReference>
<dbReference type="InterPro" id="IPR009926">
    <property type="entry name" value="T3SS_YcgR_PilZN"/>
</dbReference>
<dbReference type="Gene3D" id="2.30.110.10">
    <property type="entry name" value="Electron Transport, Fmn-binding Protein, Chain A"/>
    <property type="match status" value="1"/>
</dbReference>
<dbReference type="Pfam" id="PF07238">
    <property type="entry name" value="PilZ"/>
    <property type="match status" value="1"/>
</dbReference>